<dbReference type="AlphaFoldDB" id="A0A2S9JL14"/>
<proteinExistence type="predicted"/>
<comment type="caution">
    <text evidence="1">The sequence shown here is derived from an EMBL/GenBank/DDBJ whole genome shotgun (WGS) entry which is preliminary data.</text>
</comment>
<dbReference type="InterPro" id="IPR008969">
    <property type="entry name" value="CarboxyPept-like_regulatory"/>
</dbReference>
<sequence>MTSIILNKHPMSKYYNFIKHLKIVIYIIRKSKLFAVSTLVMCFNSLSADAQNKLSDNIQLPKFEGATIREIFDVLKQDQSVLFSYNSQLLNLDEEVNVDRYQGLLVGYLEKLLGEKYSFKEANSHIIITYAPQRMDVSTVDMDTIKNNRTKISGYVKDIRTDMPVKFVTVYDGTAYQFSTLTDKSGYFELDVKNPAPTFTIAMSKENYRDTALVLLLPIEVSRKGKERKTGYYHASDSSKMISNTAFGRFFTSSRQRVQNLNLGGFFVYSPFQISMTPGLGTHGFFNSQIVNKFSLNIIGGYTAGVTGTELAGAFNVNQFDMQGVQFAGLFNVVGGDVRGFQAAGVSNVGLNKLSGVQLAGIWNSIDTVASGIQLTGGINLANNAVQGIQFAGVMNLAKSEVGSQFAGGINIAQKVRGVQLAVINMADSSDYPIGVFNWIKNGSRQLSLGLDESKFMGLSFRSGGRVMYSVLGVGTYLNDGHFKYGIEAGIGAHLIQRTSFTLSTELVHRTHFDEDLKYNDTNRSSLRVIPAMNLSRQLQVYAAPSLTYSEAIHPGLANKGVIWKAWGADQRRNTFHGGGTVGLTYRF</sequence>
<evidence type="ECO:0000313" key="2">
    <source>
        <dbReference type="Proteomes" id="UP000238642"/>
    </source>
</evidence>
<protein>
    <recommendedName>
        <fullName evidence="3">Secretin/TonB short N-terminal domain-containing protein</fullName>
    </recommendedName>
</protein>
<evidence type="ECO:0000313" key="1">
    <source>
        <dbReference type="EMBL" id="PRD53847.1"/>
    </source>
</evidence>
<evidence type="ECO:0008006" key="3">
    <source>
        <dbReference type="Google" id="ProtNLM"/>
    </source>
</evidence>
<dbReference type="Gene3D" id="2.60.40.1120">
    <property type="entry name" value="Carboxypeptidase-like, regulatory domain"/>
    <property type="match status" value="1"/>
</dbReference>
<dbReference type="Proteomes" id="UP000238642">
    <property type="component" value="Unassembled WGS sequence"/>
</dbReference>
<dbReference type="SUPFAM" id="SSF49464">
    <property type="entry name" value="Carboxypeptidase regulatory domain-like"/>
    <property type="match status" value="1"/>
</dbReference>
<organism evidence="1 2">
    <name type="scientific">Sphingobacterium gobiense</name>
    <dbReference type="NCBI Taxonomy" id="1382456"/>
    <lineage>
        <taxon>Bacteria</taxon>
        <taxon>Pseudomonadati</taxon>
        <taxon>Bacteroidota</taxon>
        <taxon>Sphingobacteriia</taxon>
        <taxon>Sphingobacteriales</taxon>
        <taxon>Sphingobacteriaceae</taxon>
        <taxon>Sphingobacterium</taxon>
    </lineage>
</organism>
<keyword evidence="2" id="KW-1185">Reference proteome</keyword>
<dbReference type="EMBL" id="PVBS01000002">
    <property type="protein sequence ID" value="PRD53847.1"/>
    <property type="molecule type" value="Genomic_DNA"/>
</dbReference>
<accession>A0A2S9JL14</accession>
<name>A0A2S9JL14_9SPHI</name>
<gene>
    <name evidence="1" type="ORF">C5749_10030</name>
</gene>
<dbReference type="RefSeq" id="WP_105725653.1">
    <property type="nucleotide sequence ID" value="NZ_PVBS01000002.1"/>
</dbReference>
<dbReference type="OrthoDB" id="5505971at2"/>
<reference evidence="1 2" key="1">
    <citation type="submission" date="2018-02" db="EMBL/GenBank/DDBJ databases">
        <title>The draft genome of Sphingobacterium gobiense H7.</title>
        <authorList>
            <person name="Li L."/>
            <person name="Liu L."/>
            <person name="Zhang X."/>
            <person name="Wang T."/>
            <person name="Liang L."/>
        </authorList>
    </citation>
    <scope>NUCLEOTIDE SEQUENCE [LARGE SCALE GENOMIC DNA]</scope>
    <source>
        <strain evidence="1 2">ACCC 05757</strain>
    </source>
</reference>